<dbReference type="SMART" id="SM00738">
    <property type="entry name" value="NGN"/>
    <property type="match status" value="1"/>
</dbReference>
<dbReference type="SUPFAM" id="SSF50104">
    <property type="entry name" value="Translation proteins SH3-like domain"/>
    <property type="match status" value="1"/>
</dbReference>
<dbReference type="GeneID" id="18563792"/>
<sequence>MGKKLLKTHKISFEGDNLDFNWYAVVVAFNHERRVAEVLRSRFENMGAGDKLEEVFVPIEEWEEETLGRVRKDGTRAVRKVKKSRNLLESGYIFIRMCMTDETWNIVRQTSGVSGWLKMDGRPQVVPNEDILRMKQQLVKEEDKVEKVKFNGKIGDRVRIKNGPFENFEGKILNAIEAEVLVVTDNGVKIEVSPSILEVM</sequence>
<evidence type="ECO:0000313" key="6">
    <source>
        <dbReference type="Proteomes" id="UP000009273"/>
    </source>
</evidence>
<dbReference type="InterPro" id="IPR036735">
    <property type="entry name" value="NGN_dom_sf"/>
</dbReference>
<dbReference type="InterPro" id="IPR006645">
    <property type="entry name" value="NGN-like_dom"/>
</dbReference>
<keyword evidence="2" id="KW-0805">Transcription regulation</keyword>
<evidence type="ECO:0000256" key="3">
    <source>
        <dbReference type="ARBA" id="ARBA00023163"/>
    </source>
</evidence>
<gene>
    <name evidence="5" type="primary">582</name>
    <name evidence="5" type="ORF">G_582</name>
</gene>
<dbReference type="EMBL" id="JN638751">
    <property type="protein sequence ID" value="AEO93827.1"/>
    <property type="molecule type" value="Genomic_DNA"/>
</dbReference>
<accession>G3MAW2</accession>
<protein>
    <submittedName>
        <fullName evidence="5">Gp582</fullName>
    </submittedName>
</protein>
<reference evidence="5 6" key="1">
    <citation type="submission" date="2011-09" db="EMBL/GenBank/DDBJ databases">
        <authorList>
            <person name="Pope W.H."/>
            <person name="Pedulla M.L."/>
            <person name="Ford M.E."/>
            <person name="Peebles C.L."/>
            <person name="Hatfull G.H."/>
            <person name="Hendrix R.W."/>
        </authorList>
    </citation>
    <scope>NUCLEOTIDE SEQUENCE [LARGE SCALE GENOMIC DNA]</scope>
    <source>
        <strain evidence="5">G</strain>
    </source>
</reference>
<evidence type="ECO:0000256" key="2">
    <source>
        <dbReference type="ARBA" id="ARBA00023015"/>
    </source>
</evidence>
<feature type="domain" description="NusG-like N-terminal" evidence="4">
    <location>
        <begin position="19"/>
        <end position="138"/>
    </location>
</feature>
<dbReference type="PANTHER" id="PTHR30265:SF2">
    <property type="entry name" value="TRANSCRIPTION TERMINATION_ANTITERMINATION PROTEIN NUSG"/>
    <property type="match status" value="1"/>
</dbReference>
<dbReference type="InterPro" id="IPR043425">
    <property type="entry name" value="NusG-like"/>
</dbReference>
<dbReference type="InterPro" id="IPR008991">
    <property type="entry name" value="Translation_prot_SH3-like_sf"/>
</dbReference>
<evidence type="ECO:0000313" key="5">
    <source>
        <dbReference type="EMBL" id="AEO93827.1"/>
    </source>
</evidence>
<dbReference type="InterPro" id="IPR005824">
    <property type="entry name" value="KOW"/>
</dbReference>
<dbReference type="KEGG" id="vg:18563792"/>
<dbReference type="PANTHER" id="PTHR30265">
    <property type="entry name" value="RHO-INTERACTING TRANSCRIPTION TERMINATION FACTOR NUSG"/>
    <property type="match status" value="1"/>
</dbReference>
<dbReference type="InterPro" id="IPR047050">
    <property type="entry name" value="NGN"/>
</dbReference>
<organism evidence="5 6">
    <name type="scientific">Bacillus phage G</name>
    <dbReference type="NCBI Taxonomy" id="2884420"/>
    <lineage>
        <taxon>Viruses</taxon>
        <taxon>Duplodnaviria</taxon>
        <taxon>Heunggongvirae</taxon>
        <taxon>Uroviricota</taxon>
        <taxon>Caudoviricetes</taxon>
        <taxon>Donellivirus</taxon>
        <taxon>Donellivirus gee</taxon>
    </lineage>
</organism>
<keyword evidence="6" id="KW-1185">Reference proteome</keyword>
<dbReference type="Proteomes" id="UP000009273">
    <property type="component" value="Segment"/>
</dbReference>
<evidence type="ECO:0000259" key="4">
    <source>
        <dbReference type="SMART" id="SM00738"/>
    </source>
</evidence>
<dbReference type="RefSeq" id="YP_009015874.1">
    <property type="nucleotide sequence ID" value="NC_023719.1"/>
</dbReference>
<keyword evidence="3" id="KW-0804">Transcription</keyword>
<dbReference type="Gene3D" id="2.30.30.30">
    <property type="match status" value="1"/>
</dbReference>
<dbReference type="Gene3D" id="3.30.70.940">
    <property type="entry name" value="NusG, N-terminal domain"/>
    <property type="match status" value="1"/>
</dbReference>
<dbReference type="Pfam" id="PF02357">
    <property type="entry name" value="NusG"/>
    <property type="match status" value="1"/>
</dbReference>
<dbReference type="GO" id="GO:0006354">
    <property type="term" value="P:DNA-templated transcription elongation"/>
    <property type="evidence" value="ECO:0007669"/>
    <property type="project" value="InterPro"/>
</dbReference>
<name>G3MAW2_9CAUD</name>
<keyword evidence="1" id="KW-0889">Transcription antitermination</keyword>
<dbReference type="CDD" id="cd09891">
    <property type="entry name" value="NGN_Bact_1"/>
    <property type="match status" value="1"/>
</dbReference>
<proteinExistence type="predicted"/>
<dbReference type="GO" id="GO:0031564">
    <property type="term" value="P:transcription antitermination"/>
    <property type="evidence" value="ECO:0007669"/>
    <property type="project" value="UniProtKB-KW"/>
</dbReference>
<dbReference type="SUPFAM" id="SSF82679">
    <property type="entry name" value="N-utilization substance G protein NusG, N-terminal domain"/>
    <property type="match status" value="1"/>
</dbReference>
<evidence type="ECO:0000256" key="1">
    <source>
        <dbReference type="ARBA" id="ARBA00022814"/>
    </source>
</evidence>
<dbReference type="Pfam" id="PF00467">
    <property type="entry name" value="KOW"/>
    <property type="match status" value="1"/>
</dbReference>
<dbReference type="InterPro" id="IPR014722">
    <property type="entry name" value="Rib_uL2_dom2"/>
</dbReference>